<dbReference type="RefSeq" id="WP_150842065.1">
    <property type="nucleotide sequence ID" value="NZ_JABAFD010000008.1"/>
</dbReference>
<dbReference type="Proteomes" id="UP000573963">
    <property type="component" value="Unassembled WGS sequence"/>
</dbReference>
<evidence type="ECO:0000259" key="1">
    <source>
        <dbReference type="PROSITE" id="PS51186"/>
    </source>
</evidence>
<dbReference type="CDD" id="cd04301">
    <property type="entry name" value="NAT_SF"/>
    <property type="match status" value="1"/>
</dbReference>
<evidence type="ECO:0000313" key="2">
    <source>
        <dbReference type="EMBL" id="NME10463.1"/>
    </source>
</evidence>
<dbReference type="SUPFAM" id="SSF55729">
    <property type="entry name" value="Acyl-CoA N-acyltransferases (Nat)"/>
    <property type="match status" value="1"/>
</dbReference>
<evidence type="ECO:0000313" key="3">
    <source>
        <dbReference type="Proteomes" id="UP000573963"/>
    </source>
</evidence>
<reference evidence="2 3" key="1">
    <citation type="submission" date="2020-04" db="EMBL/GenBank/DDBJ databases">
        <authorList>
            <person name="Hitch T.C.A."/>
            <person name="Wylensek D."/>
            <person name="Clavel T."/>
        </authorList>
    </citation>
    <scope>NUCLEOTIDE SEQUENCE [LARGE SCALE GENOMIC DNA]</scope>
    <source>
        <strain evidence="2 3">Med78_4-601-WT-2</strain>
    </source>
</reference>
<dbReference type="Gene3D" id="3.40.630.30">
    <property type="match status" value="1"/>
</dbReference>
<sequence>MNKELKLKKIDESNFVECFNLKLGKDQDKFVSHPIRSLAQAYVYYNQCTPFGIYKENVMVGYVMVIYDYDEEMYNIWHMMIDEKYQNNGYGTKALELCLEYIRSKPFGVSNDVVLTCSIENDHGIHIYNKLGFKEIGNCEDDEIMMKLVI</sequence>
<proteinExistence type="predicted"/>
<organism evidence="2 3">
    <name type="scientific">Paraclostridium bifermentans</name>
    <name type="common">Clostridium bifermentans</name>
    <dbReference type="NCBI Taxonomy" id="1490"/>
    <lineage>
        <taxon>Bacteria</taxon>
        <taxon>Bacillati</taxon>
        <taxon>Bacillota</taxon>
        <taxon>Clostridia</taxon>
        <taxon>Peptostreptococcales</taxon>
        <taxon>Peptostreptococcaceae</taxon>
        <taxon>Paraclostridium</taxon>
    </lineage>
</organism>
<dbReference type="EMBL" id="JABAFD010000008">
    <property type="protein sequence ID" value="NME10463.1"/>
    <property type="molecule type" value="Genomic_DNA"/>
</dbReference>
<name>A0AA44II29_PARBF</name>
<protein>
    <submittedName>
        <fullName evidence="2">GNAT family N-acetyltransferase</fullName>
    </submittedName>
</protein>
<comment type="caution">
    <text evidence="2">The sequence shown here is derived from an EMBL/GenBank/DDBJ whole genome shotgun (WGS) entry which is preliminary data.</text>
</comment>
<dbReference type="Pfam" id="PF00583">
    <property type="entry name" value="Acetyltransf_1"/>
    <property type="match status" value="1"/>
</dbReference>
<dbReference type="PROSITE" id="PS51186">
    <property type="entry name" value="GNAT"/>
    <property type="match status" value="1"/>
</dbReference>
<dbReference type="AlphaFoldDB" id="A0AA44II29"/>
<dbReference type="InterPro" id="IPR016181">
    <property type="entry name" value="Acyl_CoA_acyltransferase"/>
</dbReference>
<gene>
    <name evidence="2" type="ORF">HF875_13085</name>
</gene>
<feature type="domain" description="N-acetyltransferase" evidence="1">
    <location>
        <begin position="5"/>
        <end position="150"/>
    </location>
</feature>
<dbReference type="GO" id="GO:0016747">
    <property type="term" value="F:acyltransferase activity, transferring groups other than amino-acyl groups"/>
    <property type="evidence" value="ECO:0007669"/>
    <property type="project" value="InterPro"/>
</dbReference>
<dbReference type="InterPro" id="IPR000182">
    <property type="entry name" value="GNAT_dom"/>
</dbReference>
<accession>A0AA44II29</accession>